<protein>
    <submittedName>
        <fullName evidence="2">Jacalin-like lectin domain-containing protein</fullName>
    </submittedName>
</protein>
<dbReference type="Gene3D" id="2.100.10.30">
    <property type="entry name" value="Jacalin-like lectin domain"/>
    <property type="match status" value="1"/>
</dbReference>
<dbReference type="InterPro" id="IPR036404">
    <property type="entry name" value="Jacalin-like_lectin_dom_sf"/>
</dbReference>
<dbReference type="PANTHER" id="PTHR34007">
    <property type="entry name" value="AEROLYSIN-LIKE PROTEIN-RELATED"/>
    <property type="match status" value="1"/>
</dbReference>
<keyword evidence="2" id="KW-0430">Lectin</keyword>
<dbReference type="InterPro" id="IPR001229">
    <property type="entry name" value="Jacalin-like_lectin_dom"/>
</dbReference>
<sequence>MEDFTKTKCIDLQLVGGDGGGVFDNFKEDGSLISRIDTWADDNRMRGIKIYYANSRNGYSDSDESFMFGQQAGGQQGSFIFQPGELIKSLSIWNTKWDGNTFVGAFKMVTSLGNVFYPKEKTSSHKEYVLNVGYGAVVGVAGRSGNALDKLGFYLIKDARALELSDVIYEKKELPEPNNVDLTNITYNNDTSEPQEYEYSYSYTEYDSYSWESNSGFEQSYSVSISAEVPELEVGAEATASWVYSYETMESTEKSTTKEVNSVYPVIVPPYTSVSLEMSYYSGHCKLSYTGLVEITLVGGNETFSYYTYGEYAGGNTTDIIVTVIETPIDAEGDAVGESLEKSMVV</sequence>
<dbReference type="EMBL" id="FOUT01000002">
    <property type="protein sequence ID" value="SFM75209.1"/>
    <property type="molecule type" value="Genomic_DNA"/>
</dbReference>
<dbReference type="GO" id="GO:0030246">
    <property type="term" value="F:carbohydrate binding"/>
    <property type="evidence" value="ECO:0007669"/>
    <property type="project" value="UniProtKB-KW"/>
</dbReference>
<proteinExistence type="predicted"/>
<keyword evidence="3" id="KW-1185">Reference proteome</keyword>
<gene>
    <name evidence="2" type="ORF">SAMN05444143_10293</name>
</gene>
<reference evidence="3" key="1">
    <citation type="submission" date="2016-10" db="EMBL/GenBank/DDBJ databases">
        <authorList>
            <person name="Varghese N."/>
            <person name="Submissions S."/>
        </authorList>
    </citation>
    <scope>NUCLEOTIDE SEQUENCE [LARGE SCALE GENOMIC DNA]</scope>
    <source>
        <strain evidence="3">DSM 4002</strain>
    </source>
</reference>
<dbReference type="Pfam" id="PF01419">
    <property type="entry name" value="Jacalin"/>
    <property type="match status" value="1"/>
</dbReference>
<dbReference type="Gene3D" id="2.170.15.10">
    <property type="entry name" value="Proaerolysin, chain A, domain 3"/>
    <property type="match status" value="1"/>
</dbReference>
<dbReference type="InterPro" id="IPR053280">
    <property type="entry name" value="Aerolysin-like_pore-former"/>
</dbReference>
<organism evidence="2 3">
    <name type="scientific">Flavobacterium succinicans</name>
    <dbReference type="NCBI Taxonomy" id="29536"/>
    <lineage>
        <taxon>Bacteria</taxon>
        <taxon>Pseudomonadati</taxon>
        <taxon>Bacteroidota</taxon>
        <taxon>Flavobacteriia</taxon>
        <taxon>Flavobacteriales</taxon>
        <taxon>Flavobacteriaceae</taxon>
        <taxon>Flavobacterium</taxon>
    </lineage>
</organism>
<dbReference type="PANTHER" id="PTHR34007:SF1">
    <property type="entry name" value="AEROLYSIN-LIKE PROTEIN-RELATED"/>
    <property type="match status" value="1"/>
</dbReference>
<evidence type="ECO:0000313" key="2">
    <source>
        <dbReference type="EMBL" id="SFM75209.1"/>
    </source>
</evidence>
<dbReference type="PROSITE" id="PS51752">
    <property type="entry name" value="JACALIN_LECTIN"/>
    <property type="match status" value="1"/>
</dbReference>
<accession>A0A1I4TEU3</accession>
<evidence type="ECO:0000313" key="3">
    <source>
        <dbReference type="Proteomes" id="UP000182961"/>
    </source>
</evidence>
<evidence type="ECO:0000259" key="1">
    <source>
        <dbReference type="PROSITE" id="PS51752"/>
    </source>
</evidence>
<dbReference type="AlphaFoldDB" id="A0A1I4TEU3"/>
<dbReference type="RefSeq" id="WP_024980206.1">
    <property type="nucleotide sequence ID" value="NZ_CBCRUM010000008.1"/>
</dbReference>
<dbReference type="SUPFAM" id="SSF56973">
    <property type="entry name" value="Aerolisin/ETX pore-forming domain"/>
    <property type="match status" value="1"/>
</dbReference>
<feature type="domain" description="Jacalin-type lectin" evidence="1">
    <location>
        <begin position="9"/>
        <end position="157"/>
    </location>
</feature>
<dbReference type="SMART" id="SM00915">
    <property type="entry name" value="Jacalin"/>
    <property type="match status" value="1"/>
</dbReference>
<name>A0A1I4TEU3_9FLAO</name>
<dbReference type="SUPFAM" id="SSF51101">
    <property type="entry name" value="Mannose-binding lectins"/>
    <property type="match status" value="1"/>
</dbReference>
<dbReference type="Proteomes" id="UP000182961">
    <property type="component" value="Unassembled WGS sequence"/>
</dbReference>